<evidence type="ECO:0000313" key="1">
    <source>
        <dbReference type="EMBL" id="CAI2384487.1"/>
    </source>
</evidence>
<dbReference type="EMBL" id="CAMPGE010026823">
    <property type="protein sequence ID" value="CAI2384487.1"/>
    <property type="molecule type" value="Genomic_DNA"/>
</dbReference>
<dbReference type="Proteomes" id="UP001295684">
    <property type="component" value="Unassembled WGS sequence"/>
</dbReference>
<comment type="caution">
    <text evidence="1">The sequence shown here is derived from an EMBL/GenBank/DDBJ whole genome shotgun (WGS) entry which is preliminary data.</text>
</comment>
<protein>
    <submittedName>
        <fullName evidence="1">Uncharacterized protein</fullName>
    </submittedName>
</protein>
<keyword evidence="2" id="KW-1185">Reference proteome</keyword>
<dbReference type="AlphaFoldDB" id="A0AAD2D848"/>
<name>A0AAD2D848_EUPCR</name>
<gene>
    <name evidence="1" type="ORF">ECRASSUSDP1_LOCUS26017</name>
</gene>
<reference evidence="1" key="1">
    <citation type="submission" date="2023-07" db="EMBL/GenBank/DDBJ databases">
        <authorList>
            <consortium name="AG Swart"/>
            <person name="Singh M."/>
            <person name="Singh A."/>
            <person name="Seah K."/>
            <person name="Emmerich C."/>
        </authorList>
    </citation>
    <scope>NUCLEOTIDE SEQUENCE</scope>
    <source>
        <strain evidence="1">DP1</strain>
    </source>
</reference>
<organism evidence="1 2">
    <name type="scientific">Euplotes crassus</name>
    <dbReference type="NCBI Taxonomy" id="5936"/>
    <lineage>
        <taxon>Eukaryota</taxon>
        <taxon>Sar</taxon>
        <taxon>Alveolata</taxon>
        <taxon>Ciliophora</taxon>
        <taxon>Intramacronucleata</taxon>
        <taxon>Spirotrichea</taxon>
        <taxon>Hypotrichia</taxon>
        <taxon>Euplotida</taxon>
        <taxon>Euplotidae</taxon>
        <taxon>Moneuplotes</taxon>
    </lineage>
</organism>
<sequence>MNSSNYICCNHYPPSLRKLEDITKLLNRFITLDKIYYLRLQKYKGSGINTALL</sequence>
<proteinExistence type="predicted"/>
<evidence type="ECO:0000313" key="2">
    <source>
        <dbReference type="Proteomes" id="UP001295684"/>
    </source>
</evidence>
<accession>A0AAD2D848</accession>